<evidence type="ECO:0000313" key="2">
    <source>
        <dbReference type="EMBL" id="KAJ8449175.1"/>
    </source>
</evidence>
<evidence type="ECO:0008006" key="4">
    <source>
        <dbReference type="Google" id="ProtNLM"/>
    </source>
</evidence>
<gene>
    <name evidence="2" type="ORF">Cgig2_027177</name>
</gene>
<proteinExistence type="predicted"/>
<keyword evidence="3" id="KW-1185">Reference proteome</keyword>
<reference evidence="2" key="1">
    <citation type="submission" date="2022-04" db="EMBL/GenBank/DDBJ databases">
        <title>Carnegiea gigantea Genome sequencing and assembly v2.</title>
        <authorList>
            <person name="Copetti D."/>
            <person name="Sanderson M.J."/>
            <person name="Burquez A."/>
            <person name="Wojciechowski M.F."/>
        </authorList>
    </citation>
    <scope>NUCLEOTIDE SEQUENCE</scope>
    <source>
        <strain evidence="2">SGP5-SGP5p</strain>
        <tissue evidence="2">Aerial part</tissue>
    </source>
</reference>
<organism evidence="2 3">
    <name type="scientific">Carnegiea gigantea</name>
    <dbReference type="NCBI Taxonomy" id="171969"/>
    <lineage>
        <taxon>Eukaryota</taxon>
        <taxon>Viridiplantae</taxon>
        <taxon>Streptophyta</taxon>
        <taxon>Embryophyta</taxon>
        <taxon>Tracheophyta</taxon>
        <taxon>Spermatophyta</taxon>
        <taxon>Magnoliopsida</taxon>
        <taxon>eudicotyledons</taxon>
        <taxon>Gunneridae</taxon>
        <taxon>Pentapetalae</taxon>
        <taxon>Caryophyllales</taxon>
        <taxon>Cactineae</taxon>
        <taxon>Cactaceae</taxon>
        <taxon>Cactoideae</taxon>
        <taxon>Echinocereeae</taxon>
        <taxon>Carnegiea</taxon>
    </lineage>
</organism>
<accession>A0A9Q1QR12</accession>
<feature type="region of interest" description="Disordered" evidence="1">
    <location>
        <begin position="1"/>
        <end position="66"/>
    </location>
</feature>
<sequence length="161" mass="18626">MEAANSARPFPNFDYIPTHGSKPSHWLERIPSPHYKEQEREVSRSDRSDRPYTEPPPMTVPPKPQNVRKCCEFHEQSGHTTTKCRELKKALRKLADKGMIDRFLKRGSRRNNSVSLKNSAQKCTISAYHGAMNPHNSTHNCIWQNESSTIRLPHKTPRLLR</sequence>
<evidence type="ECO:0000256" key="1">
    <source>
        <dbReference type="SAM" id="MobiDB-lite"/>
    </source>
</evidence>
<protein>
    <recommendedName>
        <fullName evidence="4">Reverse transcriptase domain-containing protein</fullName>
    </recommendedName>
</protein>
<dbReference type="AlphaFoldDB" id="A0A9Q1QR12"/>
<name>A0A9Q1QR12_9CARY</name>
<dbReference type="EMBL" id="JAKOGI010000024">
    <property type="protein sequence ID" value="KAJ8449175.1"/>
    <property type="molecule type" value="Genomic_DNA"/>
</dbReference>
<comment type="caution">
    <text evidence="2">The sequence shown here is derived from an EMBL/GenBank/DDBJ whole genome shotgun (WGS) entry which is preliminary data.</text>
</comment>
<feature type="compositionally biased region" description="Basic and acidic residues" evidence="1">
    <location>
        <begin position="34"/>
        <end position="52"/>
    </location>
</feature>
<dbReference type="Proteomes" id="UP001153076">
    <property type="component" value="Unassembled WGS sequence"/>
</dbReference>
<feature type="compositionally biased region" description="Pro residues" evidence="1">
    <location>
        <begin position="53"/>
        <end position="64"/>
    </location>
</feature>
<dbReference type="OrthoDB" id="1752268at2759"/>
<evidence type="ECO:0000313" key="3">
    <source>
        <dbReference type="Proteomes" id="UP001153076"/>
    </source>
</evidence>